<evidence type="ECO:0000256" key="3">
    <source>
        <dbReference type="ARBA" id="ARBA00023140"/>
    </source>
</evidence>
<evidence type="ECO:0000256" key="2">
    <source>
        <dbReference type="ARBA" id="ARBA00023136"/>
    </source>
</evidence>
<comment type="subcellular location">
    <subcellularLocation>
        <location evidence="4">Peroxisome membrane</location>
    </subcellularLocation>
</comment>
<evidence type="ECO:0008006" key="7">
    <source>
        <dbReference type="Google" id="ProtNLM"/>
    </source>
</evidence>
<dbReference type="GO" id="GO:0016559">
    <property type="term" value="P:peroxisome fission"/>
    <property type="evidence" value="ECO:0007669"/>
    <property type="project" value="InterPro"/>
</dbReference>
<dbReference type="OrthoDB" id="411017at2759"/>
<dbReference type="STRING" id="983967.A0A1E4T0K8"/>
<protein>
    <recommendedName>
        <fullName evidence="7">Peroxisomal biogenesis factor 11</fullName>
    </recommendedName>
</protein>
<dbReference type="Pfam" id="PF05648">
    <property type="entry name" value="PEX11"/>
    <property type="match status" value="1"/>
</dbReference>
<keyword evidence="6" id="KW-1185">Reference proteome</keyword>
<evidence type="ECO:0000313" key="6">
    <source>
        <dbReference type="Proteomes" id="UP000094801"/>
    </source>
</evidence>
<dbReference type="PANTHER" id="PTHR12652:SF50">
    <property type="entry name" value="PEROXIN 11"/>
    <property type="match status" value="1"/>
</dbReference>
<gene>
    <name evidence="5" type="ORF">CANARDRAFT_199487</name>
</gene>
<dbReference type="GO" id="GO:0005778">
    <property type="term" value="C:peroxisomal membrane"/>
    <property type="evidence" value="ECO:0007669"/>
    <property type="project" value="UniProtKB-SubCell"/>
</dbReference>
<dbReference type="EMBL" id="KV453853">
    <property type="protein sequence ID" value="ODV85277.1"/>
    <property type="molecule type" value="Genomic_DNA"/>
</dbReference>
<evidence type="ECO:0000256" key="4">
    <source>
        <dbReference type="ARBA" id="ARBA00046271"/>
    </source>
</evidence>
<keyword evidence="1" id="KW-0962">Peroxisome biogenesis</keyword>
<reference evidence="6" key="1">
    <citation type="submission" date="2016-04" db="EMBL/GenBank/DDBJ databases">
        <title>Comparative genomics of biotechnologically important yeasts.</title>
        <authorList>
            <consortium name="DOE Joint Genome Institute"/>
            <person name="Riley R."/>
            <person name="Haridas S."/>
            <person name="Wolfe K.H."/>
            <person name="Lopes M.R."/>
            <person name="Hittinger C.T."/>
            <person name="Goker M."/>
            <person name="Salamov A."/>
            <person name="Wisecaver J."/>
            <person name="Long T.M."/>
            <person name="Aerts A.L."/>
            <person name="Barry K."/>
            <person name="Choi C."/>
            <person name="Clum A."/>
            <person name="Coughlan A.Y."/>
            <person name="Deshpande S."/>
            <person name="Douglass A.P."/>
            <person name="Hanson S.J."/>
            <person name="Klenk H.-P."/>
            <person name="Labutti K."/>
            <person name="Lapidus A."/>
            <person name="Lindquist E."/>
            <person name="Lipzen A."/>
            <person name="Meier-Kolthoff J.P."/>
            <person name="Ohm R.A."/>
            <person name="Otillar R.P."/>
            <person name="Pangilinan J."/>
            <person name="Peng Y."/>
            <person name="Rokas A."/>
            <person name="Rosa C.A."/>
            <person name="Scheuner C."/>
            <person name="Sibirny A.A."/>
            <person name="Slot J.C."/>
            <person name="Stielow J.B."/>
            <person name="Sun H."/>
            <person name="Kurtzman C.P."/>
            <person name="Blackwell M."/>
            <person name="Grigoriev I.V."/>
            <person name="Jeffries T.W."/>
        </authorList>
    </citation>
    <scope>NUCLEOTIDE SEQUENCE [LARGE SCALE GENOMIC DNA]</scope>
    <source>
        <strain evidence="6">NRRL YB-2248</strain>
    </source>
</reference>
<dbReference type="InterPro" id="IPR008733">
    <property type="entry name" value="PEX11"/>
</dbReference>
<proteinExistence type="predicted"/>
<evidence type="ECO:0000256" key="1">
    <source>
        <dbReference type="ARBA" id="ARBA00022593"/>
    </source>
</evidence>
<name>A0A1E4T0K8_9ASCO</name>
<organism evidence="5 6">
    <name type="scientific">[Candida] arabinofermentans NRRL YB-2248</name>
    <dbReference type="NCBI Taxonomy" id="983967"/>
    <lineage>
        <taxon>Eukaryota</taxon>
        <taxon>Fungi</taxon>
        <taxon>Dikarya</taxon>
        <taxon>Ascomycota</taxon>
        <taxon>Saccharomycotina</taxon>
        <taxon>Pichiomycetes</taxon>
        <taxon>Pichiales</taxon>
        <taxon>Pichiaceae</taxon>
        <taxon>Ogataea</taxon>
        <taxon>Ogataea/Candida clade</taxon>
    </lineage>
</organism>
<dbReference type="Proteomes" id="UP000094801">
    <property type="component" value="Unassembled WGS sequence"/>
</dbReference>
<sequence length="228" mass="25853">MVYDSITQHPTLTKLIKFLDTNNGREKLLRTLQYLTRLLSYYFLRSGYDITTYQLSKRIQSLLTLSRKPLRALKPLTHLKKLSITVDDELTDPYLKNFEALRQFGYSLYFSFDSIQWLKLLGLLSSKSKLVRKIDQYCYSFWLVALIGGILNNLRQLRITNVKSKEIAAANAKAKATTTADDLVKNILDSVVALSGLKLIKADEGLVASAGIITSVLGVQDLWRSTKI</sequence>
<keyword evidence="2" id="KW-0472">Membrane</keyword>
<accession>A0A1E4T0K8</accession>
<evidence type="ECO:0000313" key="5">
    <source>
        <dbReference type="EMBL" id="ODV85277.1"/>
    </source>
</evidence>
<keyword evidence="3" id="KW-0576">Peroxisome</keyword>
<dbReference type="AlphaFoldDB" id="A0A1E4T0K8"/>
<dbReference type="PANTHER" id="PTHR12652">
    <property type="entry name" value="PEROXISOMAL BIOGENESIS FACTOR 11"/>
    <property type="match status" value="1"/>
</dbReference>